<dbReference type="RefSeq" id="WP_264882861.1">
    <property type="nucleotide sequence ID" value="NZ_JAPDOB010000002.1"/>
</dbReference>
<dbReference type="SFLD" id="SFLDG01129">
    <property type="entry name" value="C1.5:_HAD__Beta-PGM__Phosphata"/>
    <property type="match status" value="1"/>
</dbReference>
<accession>A0ABT3JGE3</accession>
<dbReference type="SFLD" id="SFLDS00003">
    <property type="entry name" value="Haloacid_Dehalogenase"/>
    <property type="match status" value="1"/>
</dbReference>
<dbReference type="InterPro" id="IPR041492">
    <property type="entry name" value="HAD_2"/>
</dbReference>
<organism evidence="1 2">
    <name type="scientific">Sphingomonas arvum</name>
    <dbReference type="NCBI Taxonomy" id="2992113"/>
    <lineage>
        <taxon>Bacteria</taxon>
        <taxon>Pseudomonadati</taxon>
        <taxon>Pseudomonadota</taxon>
        <taxon>Alphaproteobacteria</taxon>
        <taxon>Sphingomonadales</taxon>
        <taxon>Sphingomonadaceae</taxon>
        <taxon>Sphingomonas</taxon>
    </lineage>
</organism>
<dbReference type="Gene3D" id="1.10.150.240">
    <property type="entry name" value="Putative phosphatase, domain 2"/>
    <property type="match status" value="1"/>
</dbReference>
<reference evidence="1 2" key="1">
    <citation type="submission" date="2022-10" db="EMBL/GenBank/DDBJ databases">
        <title>Sphingomonas sp.</title>
        <authorList>
            <person name="Jin C."/>
        </authorList>
    </citation>
    <scope>NUCLEOTIDE SEQUENCE [LARGE SCALE GENOMIC DNA]</scope>
    <source>
        <strain evidence="1 2">BN140010</strain>
    </source>
</reference>
<dbReference type="Pfam" id="PF13419">
    <property type="entry name" value="HAD_2"/>
    <property type="match status" value="1"/>
</dbReference>
<dbReference type="InterPro" id="IPR050155">
    <property type="entry name" value="HAD-like_hydrolase_sf"/>
</dbReference>
<dbReference type="InterPro" id="IPR023198">
    <property type="entry name" value="PGP-like_dom2"/>
</dbReference>
<evidence type="ECO:0000313" key="2">
    <source>
        <dbReference type="Proteomes" id="UP001526246"/>
    </source>
</evidence>
<dbReference type="PANTHER" id="PTHR43434">
    <property type="entry name" value="PHOSPHOGLYCOLATE PHOSPHATASE"/>
    <property type="match status" value="1"/>
</dbReference>
<dbReference type="EMBL" id="JAPDOB010000002">
    <property type="protein sequence ID" value="MCW3798157.1"/>
    <property type="molecule type" value="Genomic_DNA"/>
</dbReference>
<dbReference type="Gene3D" id="3.40.50.1000">
    <property type="entry name" value="HAD superfamily/HAD-like"/>
    <property type="match status" value="1"/>
</dbReference>
<dbReference type="InterPro" id="IPR023214">
    <property type="entry name" value="HAD_sf"/>
</dbReference>
<dbReference type="Proteomes" id="UP001526246">
    <property type="component" value="Unassembled WGS sequence"/>
</dbReference>
<proteinExistence type="predicted"/>
<name>A0ABT3JGE3_9SPHN</name>
<comment type="caution">
    <text evidence="1">The sequence shown here is derived from an EMBL/GenBank/DDBJ whole genome shotgun (WGS) entry which is preliminary data.</text>
</comment>
<dbReference type="SUPFAM" id="SSF56784">
    <property type="entry name" value="HAD-like"/>
    <property type="match status" value="1"/>
</dbReference>
<dbReference type="PANTHER" id="PTHR43434:SF24">
    <property type="entry name" value="HYDROLASE-RELATED"/>
    <property type="match status" value="1"/>
</dbReference>
<protein>
    <submittedName>
        <fullName evidence="1">HAD hydrolase-like protein</fullName>
    </submittedName>
</protein>
<dbReference type="InterPro" id="IPR036412">
    <property type="entry name" value="HAD-like_sf"/>
</dbReference>
<evidence type="ECO:0000313" key="1">
    <source>
        <dbReference type="EMBL" id="MCW3798157.1"/>
    </source>
</evidence>
<sequence>MSRLVIFDCDGTLVDSGHSIHLALGETFAEHGRPIPPRDVARRVIGLSLDEAFASLAPDGDGAEHRVLSATYRRVFAALRARGSVEEPLFEGIVPLLDALEADGWLLAVATGKSDRGLHHCLQVNGLGGRFVSLQTADRHPSKPHPSMAMEAMLAAGAEPADTVVIGDTGWDMGMAKAAGAKAMGALWGYHDAAELKVAGADVLVARPADVHGEVRRLFGEVEHG</sequence>
<gene>
    <name evidence="1" type="ORF">OMW55_10110</name>
</gene>
<keyword evidence="2" id="KW-1185">Reference proteome</keyword>